<sequence length="330" mass="39014">MVIKELGQNYSILNRFSLLGKNEVALSKGFAFVLGREREAMFSFLRHLGVKLKNTENNFSKIKVEIERKRNRNRTDIEISYPNRFHVIIECKVRKGKVTEQRTQYIRDFKPECPQNILCFITQERDSTKQKVENVDVSYLGWLEIIDLYTSRKHLAIPLIKEFSQFALRTYNMNEQKEILIQDLSDPTEMKRYKTFRVYMRFETFGIPLYFAPHFTRKAKQEEGEGISYLSKVLGTLTMKPKEIVNARTELFKFTKDEELLKSWEDGVGLDNDERVYTYYFLDEPVRLIKPLRKDPGIKKGRGKNWIAASVPPNRCVSFKEFTRRMALQE</sequence>
<proteinExistence type="predicted"/>
<gene>
    <name evidence="1" type="ORF">EM932_06905</name>
</gene>
<dbReference type="EMBL" id="SRSO01000007">
    <property type="protein sequence ID" value="TGV03396.1"/>
    <property type="molecule type" value="Genomic_DNA"/>
</dbReference>
<dbReference type="OrthoDB" id="1427296at2"/>
<evidence type="ECO:0000313" key="2">
    <source>
        <dbReference type="Proteomes" id="UP000307602"/>
    </source>
</evidence>
<dbReference type="RefSeq" id="WP_135876450.1">
    <property type="nucleotide sequence ID" value="NZ_SRSO01000007.1"/>
</dbReference>
<organism evidence="1 2">
    <name type="scientific">Flavivirga rizhaonensis</name>
    <dbReference type="NCBI Taxonomy" id="2559571"/>
    <lineage>
        <taxon>Bacteria</taxon>
        <taxon>Pseudomonadati</taxon>
        <taxon>Bacteroidota</taxon>
        <taxon>Flavobacteriia</taxon>
        <taxon>Flavobacteriales</taxon>
        <taxon>Flavobacteriaceae</taxon>
        <taxon>Flavivirga</taxon>
    </lineage>
</organism>
<dbReference type="Proteomes" id="UP000307602">
    <property type="component" value="Unassembled WGS sequence"/>
</dbReference>
<reference evidence="1 2" key="1">
    <citation type="submission" date="2019-04" db="EMBL/GenBank/DDBJ databases">
        <authorList>
            <person name="Liu A."/>
        </authorList>
    </citation>
    <scope>NUCLEOTIDE SEQUENCE [LARGE SCALE GENOMIC DNA]</scope>
    <source>
        <strain evidence="1 2">RZ03</strain>
    </source>
</reference>
<dbReference type="Pfam" id="PF14281">
    <property type="entry name" value="PDDEXK_4"/>
    <property type="match status" value="1"/>
</dbReference>
<comment type="caution">
    <text evidence="1">The sequence shown here is derived from an EMBL/GenBank/DDBJ whole genome shotgun (WGS) entry which is preliminary data.</text>
</comment>
<dbReference type="InterPro" id="IPR029470">
    <property type="entry name" value="PDDEXK_4"/>
</dbReference>
<name>A0A4S1DYR3_9FLAO</name>
<dbReference type="AlphaFoldDB" id="A0A4S1DYR3"/>
<keyword evidence="2" id="KW-1185">Reference proteome</keyword>
<evidence type="ECO:0000313" key="1">
    <source>
        <dbReference type="EMBL" id="TGV03396.1"/>
    </source>
</evidence>
<protein>
    <submittedName>
        <fullName evidence="1">Uncharacterized protein</fullName>
    </submittedName>
</protein>
<accession>A0A4S1DYR3</accession>